<evidence type="ECO:0000256" key="1">
    <source>
        <dbReference type="ARBA" id="ARBA00004141"/>
    </source>
</evidence>
<name>A0A4P7NT56_PYROR</name>
<gene>
    <name evidence="8" type="ORF">PoMZ_12542</name>
</gene>
<evidence type="ECO:0000256" key="5">
    <source>
        <dbReference type="ARBA" id="ARBA00023136"/>
    </source>
</evidence>
<dbReference type="AlphaFoldDB" id="A0A4P7NT56"/>
<dbReference type="GO" id="GO:0016020">
    <property type="term" value="C:membrane"/>
    <property type="evidence" value="ECO:0007669"/>
    <property type="project" value="UniProtKB-SubCell"/>
</dbReference>
<comment type="subcellular location">
    <subcellularLocation>
        <location evidence="1">Membrane</location>
        <topology evidence="1">Multi-pass membrane protein</topology>
    </subcellularLocation>
</comment>
<dbReference type="GO" id="GO:0050291">
    <property type="term" value="F:sphingosine N-acyltransferase activity"/>
    <property type="evidence" value="ECO:0007669"/>
    <property type="project" value="InterPro"/>
</dbReference>
<evidence type="ECO:0000256" key="7">
    <source>
        <dbReference type="SAM" id="Phobius"/>
    </source>
</evidence>
<feature type="compositionally biased region" description="Basic and acidic residues" evidence="6">
    <location>
        <begin position="458"/>
        <end position="475"/>
    </location>
</feature>
<evidence type="ECO:0000256" key="4">
    <source>
        <dbReference type="ARBA" id="ARBA00022989"/>
    </source>
</evidence>
<feature type="region of interest" description="Disordered" evidence="6">
    <location>
        <begin position="372"/>
        <end position="391"/>
    </location>
</feature>
<proteinExistence type="inferred from homology"/>
<dbReference type="SMART" id="SM00724">
    <property type="entry name" value="TLC"/>
    <property type="match status" value="1"/>
</dbReference>
<feature type="transmembrane region" description="Helical" evidence="7">
    <location>
        <begin position="173"/>
        <end position="195"/>
    </location>
</feature>
<feature type="transmembrane region" description="Helical" evidence="7">
    <location>
        <begin position="44"/>
        <end position="61"/>
    </location>
</feature>
<evidence type="ECO:0000256" key="3">
    <source>
        <dbReference type="ARBA" id="ARBA00022692"/>
    </source>
</evidence>
<dbReference type="GO" id="GO:0046513">
    <property type="term" value="P:ceramide biosynthetic process"/>
    <property type="evidence" value="ECO:0007669"/>
    <property type="project" value="InterPro"/>
</dbReference>
<dbReference type="PANTHER" id="PTHR12560:SF0">
    <property type="entry name" value="LD18904P"/>
    <property type="match status" value="1"/>
</dbReference>
<comment type="similarity">
    <text evidence="2">Belongs to the sphingosine N-acyltransferase family.</text>
</comment>
<feature type="compositionally biased region" description="Acidic residues" evidence="6">
    <location>
        <begin position="415"/>
        <end position="426"/>
    </location>
</feature>
<sequence>MPPDRKQKRESAPARPPYSQLRRTIKKEDVAMSGFTRWCVKHQIGLSMNLLALLALTHVCFPKSHKYTTKFFSQSYYNPRSGEYGIGKDDYYQIFFYMTIFTALRAGTMDYVLAPLARWWGITKRKTIDRFSEQGYLVLYYAIFWPMGMYIYCNSDYYMNLTNLWTNWPNREVSGLMRVYMLAQLAFWFQQILVINIEERRKDHWQMFAHHVVTIVLITTSWRYGYTRVGNLILILMDGVDIVFSAAKLLKYTGFDTACDVFFGLFMLSWVIARHFVYLTVCWSIYKEAPSVMPDGCFRGPADKIEGPFPVPADRGLWYIVEPLINNNSLVCFDDPVKWSFLLSLLFLQGILLVWLVAIFRVAIKVLRGTGAEDTRSDDEEDEEEDIEADGVTYQKTGATLKDAVAGRGGKTTLSDDDNDEPIEEEVGVEDIDFKGWGRRSGVKRQASSATGVSLPGHSDRKELLGRIGCEKQVD</sequence>
<feature type="transmembrane region" description="Helical" evidence="7">
    <location>
        <begin position="94"/>
        <end position="114"/>
    </location>
</feature>
<feature type="transmembrane region" description="Helical" evidence="7">
    <location>
        <begin position="135"/>
        <end position="153"/>
    </location>
</feature>
<evidence type="ECO:0000313" key="8">
    <source>
        <dbReference type="EMBL" id="QBZ65580.1"/>
    </source>
</evidence>
<dbReference type="InterPro" id="IPR006634">
    <property type="entry name" value="TLC-dom"/>
</dbReference>
<dbReference type="PROSITE" id="PS50922">
    <property type="entry name" value="TLC"/>
    <property type="match status" value="1"/>
</dbReference>
<dbReference type="PANTHER" id="PTHR12560">
    <property type="entry name" value="LONGEVITY ASSURANCE FACTOR 1 LAG1"/>
    <property type="match status" value="1"/>
</dbReference>
<feature type="compositionally biased region" description="Acidic residues" evidence="6">
    <location>
        <begin position="376"/>
        <end position="389"/>
    </location>
</feature>
<accession>A0A4P7NT56</accession>
<feature type="region of interest" description="Disordered" evidence="6">
    <location>
        <begin position="407"/>
        <end position="426"/>
    </location>
</feature>
<dbReference type="EMBL" id="CP034210">
    <property type="protein sequence ID" value="QBZ65580.1"/>
    <property type="molecule type" value="Genomic_DNA"/>
</dbReference>
<keyword evidence="3 7" id="KW-0812">Transmembrane</keyword>
<feature type="transmembrane region" description="Helical" evidence="7">
    <location>
        <begin position="339"/>
        <end position="360"/>
    </location>
</feature>
<feature type="region of interest" description="Disordered" evidence="6">
    <location>
        <begin position="440"/>
        <end position="475"/>
    </location>
</feature>
<evidence type="ECO:0000313" key="9">
    <source>
        <dbReference type="Proteomes" id="UP000294847"/>
    </source>
</evidence>
<feature type="transmembrane region" description="Helical" evidence="7">
    <location>
        <begin position="262"/>
        <end position="286"/>
    </location>
</feature>
<protein>
    <submittedName>
        <fullName evidence="8">Uncharacterized protein</fullName>
    </submittedName>
</protein>
<organism evidence="8 9">
    <name type="scientific">Pyricularia oryzae</name>
    <name type="common">Rice blast fungus</name>
    <name type="synonym">Magnaporthe oryzae</name>
    <dbReference type="NCBI Taxonomy" id="318829"/>
    <lineage>
        <taxon>Eukaryota</taxon>
        <taxon>Fungi</taxon>
        <taxon>Dikarya</taxon>
        <taxon>Ascomycota</taxon>
        <taxon>Pezizomycotina</taxon>
        <taxon>Sordariomycetes</taxon>
        <taxon>Sordariomycetidae</taxon>
        <taxon>Magnaporthales</taxon>
        <taxon>Pyriculariaceae</taxon>
        <taxon>Pyricularia</taxon>
    </lineage>
</organism>
<dbReference type="Proteomes" id="UP000294847">
    <property type="component" value="Chromosome 7"/>
</dbReference>
<evidence type="ECO:0000256" key="2">
    <source>
        <dbReference type="ARBA" id="ARBA00009808"/>
    </source>
</evidence>
<keyword evidence="4 7" id="KW-1133">Transmembrane helix</keyword>
<feature type="transmembrane region" description="Helical" evidence="7">
    <location>
        <begin position="232"/>
        <end position="250"/>
    </location>
</feature>
<dbReference type="InterPro" id="IPR016439">
    <property type="entry name" value="Lag1/Lac1-like"/>
</dbReference>
<reference evidence="8 9" key="1">
    <citation type="journal article" date="2019" name="Mol. Biol. Evol.">
        <title>Blast fungal genomes show frequent chromosomal changes, gene gains and losses, and effector gene turnover.</title>
        <authorList>
            <person name="Gomez Luciano L.B."/>
            <person name="Jason Tsai I."/>
            <person name="Chuma I."/>
            <person name="Tosa Y."/>
            <person name="Chen Y.H."/>
            <person name="Li J.Y."/>
            <person name="Li M.Y."/>
            <person name="Jade Lu M.Y."/>
            <person name="Nakayashiki H."/>
            <person name="Li W.H."/>
        </authorList>
    </citation>
    <scope>NUCLEOTIDE SEQUENCE [LARGE SCALE GENOMIC DNA]</scope>
    <source>
        <strain evidence="8">MZ5-1-6</strain>
    </source>
</reference>
<dbReference type="Pfam" id="PF03798">
    <property type="entry name" value="TRAM_LAG1_CLN8"/>
    <property type="match status" value="1"/>
</dbReference>
<evidence type="ECO:0000256" key="6">
    <source>
        <dbReference type="SAM" id="MobiDB-lite"/>
    </source>
</evidence>
<keyword evidence="5 7" id="KW-0472">Membrane</keyword>